<reference evidence="4 5" key="1">
    <citation type="submission" date="2018-08" db="EMBL/GenBank/DDBJ databases">
        <title>A genome reference for cultivated species of the human gut microbiota.</title>
        <authorList>
            <person name="Zou Y."/>
            <person name="Xue W."/>
            <person name="Luo G."/>
        </authorList>
    </citation>
    <scope>NUCLEOTIDE SEQUENCE [LARGE SCALE GENOMIC DNA]</scope>
    <source>
        <strain evidence="4 5">AF45-17</strain>
    </source>
</reference>
<organism evidence="4 5">
    <name type="scientific">Coprococcus catus</name>
    <dbReference type="NCBI Taxonomy" id="116085"/>
    <lineage>
        <taxon>Bacteria</taxon>
        <taxon>Bacillati</taxon>
        <taxon>Bacillota</taxon>
        <taxon>Clostridia</taxon>
        <taxon>Lachnospirales</taxon>
        <taxon>Lachnospiraceae</taxon>
        <taxon>Coprococcus</taxon>
    </lineage>
</organism>
<feature type="compositionally biased region" description="Basic and acidic residues" evidence="1">
    <location>
        <begin position="593"/>
        <end position="602"/>
    </location>
</feature>
<dbReference type="Gene3D" id="2.70.70.10">
    <property type="entry name" value="Glucose Permease (Domain IIA)"/>
    <property type="match status" value="1"/>
</dbReference>
<comment type="caution">
    <text evidence="4">The sequence shown here is derived from an EMBL/GenBank/DDBJ whole genome shotgun (WGS) entry which is preliminary data.</text>
</comment>
<dbReference type="SUPFAM" id="SSF51261">
    <property type="entry name" value="Duplicated hybrid motif"/>
    <property type="match status" value="1"/>
</dbReference>
<protein>
    <recommendedName>
        <fullName evidence="3">Mannosyl-glycoprotein endo-beta-N-acetylglucosamidase-like domain-containing protein</fullName>
    </recommendedName>
</protein>
<feature type="compositionally biased region" description="Basic and acidic residues" evidence="1">
    <location>
        <begin position="98"/>
        <end position="126"/>
    </location>
</feature>
<dbReference type="PANTHER" id="PTHR21666:SF270">
    <property type="entry name" value="MUREIN HYDROLASE ACTIVATOR ENVC"/>
    <property type="match status" value="1"/>
</dbReference>
<dbReference type="InterPro" id="IPR050570">
    <property type="entry name" value="Cell_wall_metabolism_enzyme"/>
</dbReference>
<dbReference type="InterPro" id="IPR011055">
    <property type="entry name" value="Dup_hybrid_motif"/>
</dbReference>
<dbReference type="EMBL" id="QVEP01000014">
    <property type="protein sequence ID" value="RGB80038.1"/>
    <property type="molecule type" value="Genomic_DNA"/>
</dbReference>
<gene>
    <name evidence="4" type="ORF">DW070_07500</name>
</gene>
<evidence type="ECO:0000256" key="2">
    <source>
        <dbReference type="SAM" id="SignalP"/>
    </source>
</evidence>
<dbReference type="Proteomes" id="UP000260773">
    <property type="component" value="Unassembled WGS sequence"/>
</dbReference>
<evidence type="ECO:0000259" key="3">
    <source>
        <dbReference type="SMART" id="SM00047"/>
    </source>
</evidence>
<dbReference type="Pfam" id="PF01551">
    <property type="entry name" value="Peptidase_M23"/>
    <property type="match status" value="1"/>
</dbReference>
<feature type="compositionally biased region" description="Low complexity" evidence="1">
    <location>
        <begin position="127"/>
        <end position="169"/>
    </location>
</feature>
<sequence>MKKCTWKKYTASVLVAAMLATQPMAVYADEASTASQAAYSDTEAKDINGVYERVSDKVAGMLANGELTYSETSGYLYDASGNKVDPETGAEIPDTTETETKAPETETKAPDTETKAPETTETETKASEPSASETETESQTGTGESETESQTGATDTETGTTETGTTETGSETESESQSETASSETTTPGSSSDNASASTDSKATESQTTAETGSNTQQDVSYKASGVFKKIGDRVQYNVDVPIKGLPSFITQEMIVGALKSQDEYGYPASVTIAQIIQESGYGTYGPGGNKGQGLSGLAYGYCNLFGIKGSGTAGSVSMRTSEMTKDGKIYSTTSAFRAYNTYSEAIEDRCKVLQNGYGDLISGVNDANTFAMRIGQRWATDLNYGKSLIKLMELYDLYRLDDMTLKDFSAMIGRFADPCPGAVVTSNFGFREFDNKFHKGLDLGTGSENIPTYAAESGTVIFAGYSGSAGNLITIDHGNGLVTKYMHHSEIYVKVGDHVEKGQQIGLSGTTGRSTGNHLHFQVEENGVAVNPLLYLEGNGTSSELQRMDPMKDIVSGTKVVLEKKDIETSGEDAQNAAVEETEAAESIAETDSQKQQKETAVETAEIADSAKQVVDKAVKTEKKTIK</sequence>
<accession>A0A3E2TNY6</accession>
<feature type="region of interest" description="Disordered" evidence="1">
    <location>
        <begin position="80"/>
        <end position="218"/>
    </location>
</feature>
<name>A0A3E2TNY6_9FIRM</name>
<feature type="compositionally biased region" description="Low complexity" evidence="1">
    <location>
        <begin position="177"/>
        <end position="201"/>
    </location>
</feature>
<feature type="compositionally biased region" description="Polar residues" evidence="1">
    <location>
        <begin position="205"/>
        <end position="218"/>
    </location>
</feature>
<evidence type="ECO:0000313" key="5">
    <source>
        <dbReference type="Proteomes" id="UP000260773"/>
    </source>
</evidence>
<proteinExistence type="predicted"/>
<feature type="signal peptide" evidence="2">
    <location>
        <begin position="1"/>
        <end position="28"/>
    </location>
</feature>
<dbReference type="InterPro" id="IPR016047">
    <property type="entry name" value="M23ase_b-sheet_dom"/>
</dbReference>
<evidence type="ECO:0000313" key="4">
    <source>
        <dbReference type="EMBL" id="RGB80038.1"/>
    </source>
</evidence>
<feature type="domain" description="Mannosyl-glycoprotein endo-beta-N-acetylglucosamidase-like" evidence="3">
    <location>
        <begin position="240"/>
        <end position="402"/>
    </location>
</feature>
<dbReference type="AlphaFoldDB" id="A0A3E2TNY6"/>
<dbReference type="GO" id="GO:0004222">
    <property type="term" value="F:metalloendopeptidase activity"/>
    <property type="evidence" value="ECO:0007669"/>
    <property type="project" value="TreeGrafter"/>
</dbReference>
<dbReference type="RefSeq" id="WP_117528110.1">
    <property type="nucleotide sequence ID" value="NZ_JAQDKA010000005.1"/>
</dbReference>
<dbReference type="InterPro" id="IPR002901">
    <property type="entry name" value="MGlyc_endo_b_GlcNAc-like_dom"/>
</dbReference>
<dbReference type="Gene3D" id="1.10.530.10">
    <property type="match status" value="1"/>
</dbReference>
<evidence type="ECO:0000256" key="1">
    <source>
        <dbReference type="SAM" id="MobiDB-lite"/>
    </source>
</evidence>
<keyword evidence="2" id="KW-0732">Signal</keyword>
<dbReference type="PANTHER" id="PTHR21666">
    <property type="entry name" value="PEPTIDASE-RELATED"/>
    <property type="match status" value="1"/>
</dbReference>
<feature type="chain" id="PRO_5017765617" description="Mannosyl-glycoprotein endo-beta-N-acetylglucosamidase-like domain-containing protein" evidence="2">
    <location>
        <begin position="29"/>
        <end position="628"/>
    </location>
</feature>
<dbReference type="CDD" id="cd12797">
    <property type="entry name" value="M23_peptidase"/>
    <property type="match status" value="1"/>
</dbReference>
<feature type="region of interest" description="Disordered" evidence="1">
    <location>
        <begin position="568"/>
        <end position="606"/>
    </location>
</feature>
<dbReference type="GO" id="GO:0004040">
    <property type="term" value="F:amidase activity"/>
    <property type="evidence" value="ECO:0007669"/>
    <property type="project" value="InterPro"/>
</dbReference>
<dbReference type="Pfam" id="PF01832">
    <property type="entry name" value="Glucosaminidase"/>
    <property type="match status" value="1"/>
</dbReference>
<dbReference type="SMART" id="SM00047">
    <property type="entry name" value="LYZ2"/>
    <property type="match status" value="1"/>
</dbReference>